<accession>A0A814FJB2</accession>
<reference evidence="1" key="1">
    <citation type="submission" date="2021-02" db="EMBL/GenBank/DDBJ databases">
        <authorList>
            <person name="Nowell W R."/>
        </authorList>
    </citation>
    <scope>NUCLEOTIDE SEQUENCE</scope>
</reference>
<dbReference type="AlphaFoldDB" id="A0A814FJB2"/>
<evidence type="ECO:0000313" key="2">
    <source>
        <dbReference type="Proteomes" id="UP000663852"/>
    </source>
</evidence>
<dbReference type="Proteomes" id="UP000663852">
    <property type="component" value="Unassembled WGS sequence"/>
</dbReference>
<protein>
    <submittedName>
        <fullName evidence="1">Uncharacterized protein</fullName>
    </submittedName>
</protein>
<name>A0A814FJB2_ADIRI</name>
<sequence>MTIRVLICQKQILEPEDIFDHCSYGISSLVVLKSSLLSRLIEIILVHISVVSTDFVHTLADEYALFLSFYIYCRE</sequence>
<dbReference type="EMBL" id="CAJNOJ010000057">
    <property type="protein sequence ID" value="CAF0986469.1"/>
    <property type="molecule type" value="Genomic_DNA"/>
</dbReference>
<organism evidence="1 2">
    <name type="scientific">Adineta ricciae</name>
    <name type="common">Rotifer</name>
    <dbReference type="NCBI Taxonomy" id="249248"/>
    <lineage>
        <taxon>Eukaryota</taxon>
        <taxon>Metazoa</taxon>
        <taxon>Spiralia</taxon>
        <taxon>Gnathifera</taxon>
        <taxon>Rotifera</taxon>
        <taxon>Eurotatoria</taxon>
        <taxon>Bdelloidea</taxon>
        <taxon>Adinetida</taxon>
        <taxon>Adinetidae</taxon>
        <taxon>Adineta</taxon>
    </lineage>
</organism>
<comment type="caution">
    <text evidence="1">The sequence shown here is derived from an EMBL/GenBank/DDBJ whole genome shotgun (WGS) entry which is preliminary data.</text>
</comment>
<gene>
    <name evidence="1" type="ORF">EDS130_LOCUS14158</name>
</gene>
<evidence type="ECO:0000313" key="1">
    <source>
        <dbReference type="EMBL" id="CAF0986469.1"/>
    </source>
</evidence>
<proteinExistence type="predicted"/>